<gene>
    <name evidence="1" type="primary">ga04339</name>
    <name evidence="1" type="ORF">PR202_ga04339</name>
</gene>
<organism evidence="1 2">
    <name type="scientific">Eleusine coracana subsp. coracana</name>
    <dbReference type="NCBI Taxonomy" id="191504"/>
    <lineage>
        <taxon>Eukaryota</taxon>
        <taxon>Viridiplantae</taxon>
        <taxon>Streptophyta</taxon>
        <taxon>Embryophyta</taxon>
        <taxon>Tracheophyta</taxon>
        <taxon>Spermatophyta</taxon>
        <taxon>Magnoliopsida</taxon>
        <taxon>Liliopsida</taxon>
        <taxon>Poales</taxon>
        <taxon>Poaceae</taxon>
        <taxon>PACMAD clade</taxon>
        <taxon>Chloridoideae</taxon>
        <taxon>Cynodonteae</taxon>
        <taxon>Eleusininae</taxon>
        <taxon>Eleusine</taxon>
    </lineage>
</organism>
<keyword evidence="2" id="KW-1185">Reference proteome</keyword>
<protein>
    <submittedName>
        <fullName evidence="1">Uncharacterized protein</fullName>
    </submittedName>
</protein>
<evidence type="ECO:0000313" key="2">
    <source>
        <dbReference type="Proteomes" id="UP001054889"/>
    </source>
</evidence>
<dbReference type="Proteomes" id="UP001054889">
    <property type="component" value="Unassembled WGS sequence"/>
</dbReference>
<comment type="caution">
    <text evidence="1">The sequence shown here is derived from an EMBL/GenBank/DDBJ whole genome shotgun (WGS) entry which is preliminary data.</text>
</comment>
<evidence type="ECO:0000313" key="1">
    <source>
        <dbReference type="EMBL" id="GJM88294.1"/>
    </source>
</evidence>
<proteinExistence type="predicted"/>
<name>A0AAV5BRC0_ELECO</name>
<reference evidence="1" key="1">
    <citation type="journal article" date="2018" name="DNA Res.">
        <title>Multiple hybrid de novo genome assembly of finger millet, an orphan allotetraploid crop.</title>
        <authorList>
            <person name="Hatakeyama M."/>
            <person name="Aluri S."/>
            <person name="Balachadran M.T."/>
            <person name="Sivarajan S.R."/>
            <person name="Patrignani A."/>
            <person name="Gruter S."/>
            <person name="Poveda L."/>
            <person name="Shimizu-Inatsugi R."/>
            <person name="Baeten J."/>
            <person name="Francoijs K.J."/>
            <person name="Nataraja K.N."/>
            <person name="Reddy Y.A.N."/>
            <person name="Phadnis S."/>
            <person name="Ravikumar R.L."/>
            <person name="Schlapbach R."/>
            <person name="Sreeman S.M."/>
            <person name="Shimizu K.K."/>
        </authorList>
    </citation>
    <scope>NUCLEOTIDE SEQUENCE</scope>
</reference>
<dbReference type="EMBL" id="BQKI01000002">
    <property type="protein sequence ID" value="GJM88294.1"/>
    <property type="molecule type" value="Genomic_DNA"/>
</dbReference>
<accession>A0AAV5BRC0</accession>
<reference evidence="1" key="2">
    <citation type="submission" date="2021-12" db="EMBL/GenBank/DDBJ databases">
        <title>Resequencing data analysis of finger millet.</title>
        <authorList>
            <person name="Hatakeyama M."/>
            <person name="Aluri S."/>
            <person name="Balachadran M.T."/>
            <person name="Sivarajan S.R."/>
            <person name="Poveda L."/>
            <person name="Shimizu-Inatsugi R."/>
            <person name="Schlapbach R."/>
            <person name="Sreeman S.M."/>
            <person name="Shimizu K.K."/>
        </authorList>
    </citation>
    <scope>NUCLEOTIDE SEQUENCE</scope>
</reference>
<dbReference type="AlphaFoldDB" id="A0AAV5BRC0"/>
<sequence>MFVISMSSVGRASNPPMLLEIRYDSVEIRPEPWPSFIMGDMGSATWCLSWSVKTPWPPPGHKTFSYGFDCATAFVLADICSRTPIIVPELLPWLACELIGQLVQQKYGGSLMIDFNVGIQNPMAVQPTYAAMSITITAMPRFNMTYAVHASLIEVMPRSLPAILVDGFCNLLCFDDGRYGRICKLPKLPWLSCVEMVGSWFEQKQLTARKCGQSTQLIAGTDPMIAGGSTIQTSVEPEHTENAVVLSMSTALAPPAIQSIVGPALKVLHLIHEVSKTCPGYSLTDMLCIVSHTEQLLQPVVVIWFHSYVLHSTHGEVIILYQKQQKCGGVGDLAWLRWHPMEIEYATCMSRVEIYGDKCERNILSSRAYAKEATNYQVDMLLKQPYPPHEVQMRNRWGTIWETMRFLLVQIELVSEVDTRAHANQMLYQWSGHVELLYIRLRANWMLRRREC</sequence>